<evidence type="ECO:0000256" key="2">
    <source>
        <dbReference type="ARBA" id="ARBA00022737"/>
    </source>
</evidence>
<proteinExistence type="predicted"/>
<dbReference type="InterPro" id="IPR045227">
    <property type="entry name" value="WDR18/Ipi3/RID3"/>
</dbReference>
<dbReference type="InterPro" id="IPR001680">
    <property type="entry name" value="WD40_rpt"/>
</dbReference>
<dbReference type="Gene3D" id="2.130.10.10">
    <property type="entry name" value="YVTN repeat-like/Quinoprotein amine dehydrogenase"/>
    <property type="match status" value="2"/>
</dbReference>
<feature type="repeat" description="WD" evidence="3">
    <location>
        <begin position="117"/>
        <end position="148"/>
    </location>
</feature>
<evidence type="ECO:0000256" key="1">
    <source>
        <dbReference type="ARBA" id="ARBA00022574"/>
    </source>
</evidence>
<evidence type="ECO:0000256" key="3">
    <source>
        <dbReference type="PROSITE-ProRule" id="PRU00221"/>
    </source>
</evidence>
<organism evidence="5 6">
    <name type="scientific">Ladona fulva</name>
    <name type="common">Scarce chaser dragonfly</name>
    <name type="synonym">Libellula fulva</name>
    <dbReference type="NCBI Taxonomy" id="123851"/>
    <lineage>
        <taxon>Eukaryota</taxon>
        <taxon>Metazoa</taxon>
        <taxon>Ecdysozoa</taxon>
        <taxon>Arthropoda</taxon>
        <taxon>Hexapoda</taxon>
        <taxon>Insecta</taxon>
        <taxon>Pterygota</taxon>
        <taxon>Palaeoptera</taxon>
        <taxon>Odonata</taxon>
        <taxon>Epiprocta</taxon>
        <taxon>Anisoptera</taxon>
        <taxon>Libelluloidea</taxon>
        <taxon>Libellulidae</taxon>
        <taxon>Ladona</taxon>
    </lineage>
</organism>
<dbReference type="GO" id="GO:0006261">
    <property type="term" value="P:DNA-templated DNA replication"/>
    <property type="evidence" value="ECO:0007669"/>
    <property type="project" value="TreeGrafter"/>
</dbReference>
<accession>A0A8K0K346</accession>
<dbReference type="OrthoDB" id="756370at2759"/>
<feature type="region of interest" description="Disordered" evidence="4">
    <location>
        <begin position="417"/>
        <end position="447"/>
    </location>
</feature>
<dbReference type="EMBL" id="KZ308312">
    <property type="protein sequence ID" value="KAG8227108.1"/>
    <property type="molecule type" value="Genomic_DNA"/>
</dbReference>
<dbReference type="AlphaFoldDB" id="A0A8K0K346"/>
<evidence type="ECO:0000256" key="4">
    <source>
        <dbReference type="SAM" id="MobiDB-lite"/>
    </source>
</evidence>
<dbReference type="Proteomes" id="UP000792457">
    <property type="component" value="Unassembled WGS sequence"/>
</dbReference>
<feature type="compositionally biased region" description="Basic residues" evidence="4">
    <location>
        <begin position="432"/>
        <end position="447"/>
    </location>
</feature>
<gene>
    <name evidence="5" type="ORF">J437_LFUL001651</name>
</gene>
<dbReference type="PROSITE" id="PS50294">
    <property type="entry name" value="WD_REPEATS_REGION"/>
    <property type="match status" value="2"/>
</dbReference>
<keyword evidence="2" id="KW-0677">Repeat</keyword>
<keyword evidence="1 3" id="KW-0853">WD repeat</keyword>
<dbReference type="PRINTS" id="PR00320">
    <property type="entry name" value="GPROTEINBRPT"/>
</dbReference>
<dbReference type="GO" id="GO:0006364">
    <property type="term" value="P:rRNA processing"/>
    <property type="evidence" value="ECO:0007669"/>
    <property type="project" value="TreeGrafter"/>
</dbReference>
<protein>
    <recommendedName>
        <fullName evidence="7">WD repeat-containing protein 18</fullName>
    </recommendedName>
</protein>
<dbReference type="InterPro" id="IPR015943">
    <property type="entry name" value="WD40/YVTN_repeat-like_dom_sf"/>
</dbReference>
<evidence type="ECO:0008006" key="7">
    <source>
        <dbReference type="Google" id="ProtNLM"/>
    </source>
</evidence>
<name>A0A8K0K346_LADFU</name>
<reference evidence="5" key="2">
    <citation type="submission" date="2017-10" db="EMBL/GenBank/DDBJ databases">
        <title>Ladona fulva Genome sequencing and assembly.</title>
        <authorList>
            <person name="Murali S."/>
            <person name="Richards S."/>
            <person name="Bandaranaike D."/>
            <person name="Bellair M."/>
            <person name="Blankenburg K."/>
            <person name="Chao H."/>
            <person name="Dinh H."/>
            <person name="Doddapaneni H."/>
            <person name="Dugan-Rocha S."/>
            <person name="Elkadiri S."/>
            <person name="Gnanaolivu R."/>
            <person name="Hernandez B."/>
            <person name="Skinner E."/>
            <person name="Javaid M."/>
            <person name="Lee S."/>
            <person name="Li M."/>
            <person name="Ming W."/>
            <person name="Munidasa M."/>
            <person name="Muniz J."/>
            <person name="Nguyen L."/>
            <person name="Hughes D."/>
            <person name="Osuji N."/>
            <person name="Pu L.-L."/>
            <person name="Puazo M."/>
            <person name="Qu C."/>
            <person name="Quiroz J."/>
            <person name="Raj R."/>
            <person name="Weissenberger G."/>
            <person name="Xin Y."/>
            <person name="Zou X."/>
            <person name="Han Y."/>
            <person name="Worley K."/>
            <person name="Muzny D."/>
            <person name="Gibbs R."/>
        </authorList>
    </citation>
    <scope>NUCLEOTIDE SEQUENCE</scope>
    <source>
        <strain evidence="5">Sampled in the wild</strain>
    </source>
</reference>
<evidence type="ECO:0000313" key="6">
    <source>
        <dbReference type="Proteomes" id="UP000792457"/>
    </source>
</evidence>
<dbReference type="SUPFAM" id="SSF50978">
    <property type="entry name" value="WD40 repeat-like"/>
    <property type="match status" value="1"/>
</dbReference>
<dbReference type="InterPro" id="IPR036322">
    <property type="entry name" value="WD40_repeat_dom_sf"/>
</dbReference>
<dbReference type="GO" id="GO:0120330">
    <property type="term" value="C:rixosome complex"/>
    <property type="evidence" value="ECO:0007669"/>
    <property type="project" value="TreeGrafter"/>
</dbReference>
<dbReference type="InterPro" id="IPR020472">
    <property type="entry name" value="WD40_PAC1"/>
</dbReference>
<sequence>MSDLREVAITSDSSGQLWNACVWDPFVGTTLMTYKGGVSNSHCLSFIGRDFLISGDAVKPLLHVWALNRQEQIQVRMVCPGKVGALAISPDGSYCVCGIEEKLHVWQVATGRLMAVIPRHFQRVTCIRFTDDTTHFASASEDGSVIIWPLCKVVSMTQDIFRSISDSAEPRYTFSDHSLAVTNIFIGKGGMRARLVTASLDGTSKIYDLASGIMLLSVVFDVGLTCVTMTIAESRVFLGTIEGKIHPLCLHTPPRSLDYHLTETEKQNVFSEHTKSITCLSVSVDSSMLLSGSLDEQVIIWDVPSMQCLRKLQHKGSITNAFFAIVPMNVFSNNLKPSLVLSSFKRRSDTENEESYCINVLNSERILCDKKSENKESLKYLAGQVLQLKSQVKSLVGANLELYRGLIADVWDGHDDDEPDPSFESTQEVGVHKKRKIKHKKKRNLET</sequence>
<dbReference type="GO" id="GO:0005656">
    <property type="term" value="C:nuclear pre-replicative complex"/>
    <property type="evidence" value="ECO:0007669"/>
    <property type="project" value="TreeGrafter"/>
</dbReference>
<dbReference type="InterPro" id="IPR019775">
    <property type="entry name" value="WD40_repeat_CS"/>
</dbReference>
<dbReference type="PANTHER" id="PTHR18763">
    <property type="entry name" value="WD-REPEAT PROTEIN 18"/>
    <property type="match status" value="1"/>
</dbReference>
<dbReference type="SMART" id="SM00320">
    <property type="entry name" value="WD40"/>
    <property type="match status" value="4"/>
</dbReference>
<dbReference type="PANTHER" id="PTHR18763:SF0">
    <property type="entry name" value="WD REPEAT-CONTAINING PROTEIN 18"/>
    <property type="match status" value="1"/>
</dbReference>
<dbReference type="PROSITE" id="PS00678">
    <property type="entry name" value="WD_REPEATS_1"/>
    <property type="match status" value="1"/>
</dbReference>
<feature type="repeat" description="WD" evidence="3">
    <location>
        <begin position="270"/>
        <end position="311"/>
    </location>
</feature>
<reference evidence="5" key="1">
    <citation type="submission" date="2013-04" db="EMBL/GenBank/DDBJ databases">
        <authorList>
            <person name="Qu J."/>
            <person name="Murali S.C."/>
            <person name="Bandaranaike D."/>
            <person name="Bellair M."/>
            <person name="Blankenburg K."/>
            <person name="Chao H."/>
            <person name="Dinh H."/>
            <person name="Doddapaneni H."/>
            <person name="Downs B."/>
            <person name="Dugan-Rocha S."/>
            <person name="Elkadiri S."/>
            <person name="Gnanaolivu R.D."/>
            <person name="Hernandez B."/>
            <person name="Javaid M."/>
            <person name="Jayaseelan J.C."/>
            <person name="Lee S."/>
            <person name="Li M."/>
            <person name="Ming W."/>
            <person name="Munidasa M."/>
            <person name="Muniz J."/>
            <person name="Nguyen L."/>
            <person name="Ongeri F."/>
            <person name="Osuji N."/>
            <person name="Pu L.-L."/>
            <person name="Puazo M."/>
            <person name="Qu C."/>
            <person name="Quiroz J."/>
            <person name="Raj R."/>
            <person name="Weissenberger G."/>
            <person name="Xin Y."/>
            <person name="Zou X."/>
            <person name="Han Y."/>
            <person name="Richards S."/>
            <person name="Worley K."/>
            <person name="Muzny D."/>
            <person name="Gibbs R."/>
        </authorList>
    </citation>
    <scope>NUCLEOTIDE SEQUENCE</scope>
    <source>
        <strain evidence="5">Sampled in the wild</strain>
    </source>
</reference>
<dbReference type="PROSITE" id="PS50082">
    <property type="entry name" value="WD_REPEATS_2"/>
    <property type="match status" value="2"/>
</dbReference>
<comment type="caution">
    <text evidence="5">The sequence shown here is derived from an EMBL/GenBank/DDBJ whole genome shotgun (WGS) entry which is preliminary data.</text>
</comment>
<keyword evidence="6" id="KW-1185">Reference proteome</keyword>
<evidence type="ECO:0000313" key="5">
    <source>
        <dbReference type="EMBL" id="KAG8227108.1"/>
    </source>
</evidence>
<dbReference type="Pfam" id="PF00400">
    <property type="entry name" value="WD40"/>
    <property type="match status" value="2"/>
</dbReference>